<dbReference type="NCBIfam" id="TIGR00115">
    <property type="entry name" value="tig"/>
    <property type="match status" value="1"/>
</dbReference>
<keyword evidence="11" id="KW-0963">Cytoplasm</keyword>
<evidence type="ECO:0000256" key="9">
    <source>
        <dbReference type="ARBA" id="ARBA00023306"/>
    </source>
</evidence>
<dbReference type="InterPro" id="IPR005215">
    <property type="entry name" value="Trig_fac"/>
</dbReference>
<evidence type="ECO:0000256" key="13">
    <source>
        <dbReference type="RuleBase" id="RU003914"/>
    </source>
</evidence>
<dbReference type="EMBL" id="VSIX01000012">
    <property type="protein sequence ID" value="TYB32014.1"/>
    <property type="molecule type" value="Genomic_DNA"/>
</dbReference>
<feature type="compositionally biased region" description="Basic and acidic residues" evidence="15">
    <location>
        <begin position="409"/>
        <end position="432"/>
    </location>
</feature>
<comment type="similarity">
    <text evidence="2 11 13">Belongs to the FKBP-type PPIase family. Tig subfamily.</text>
</comment>
<evidence type="ECO:0000256" key="1">
    <source>
        <dbReference type="ARBA" id="ARBA00000971"/>
    </source>
</evidence>
<evidence type="ECO:0000313" key="17">
    <source>
        <dbReference type="EMBL" id="TYB32014.1"/>
    </source>
</evidence>
<dbReference type="Pfam" id="PF05697">
    <property type="entry name" value="Trigger_N"/>
    <property type="match status" value="1"/>
</dbReference>
<proteinExistence type="inferred from homology"/>
<dbReference type="Pfam" id="PF00254">
    <property type="entry name" value="FKBP_C"/>
    <property type="match status" value="1"/>
</dbReference>
<comment type="catalytic activity">
    <reaction evidence="1 11 12">
        <text>[protein]-peptidylproline (omega=180) = [protein]-peptidylproline (omega=0)</text>
        <dbReference type="Rhea" id="RHEA:16237"/>
        <dbReference type="Rhea" id="RHEA-COMP:10747"/>
        <dbReference type="Rhea" id="RHEA-COMP:10748"/>
        <dbReference type="ChEBI" id="CHEBI:83833"/>
        <dbReference type="ChEBI" id="CHEBI:83834"/>
        <dbReference type="EC" id="5.2.1.8"/>
    </reaction>
</comment>
<dbReference type="SUPFAM" id="SSF102735">
    <property type="entry name" value="Trigger factor ribosome-binding domain"/>
    <property type="match status" value="1"/>
</dbReference>
<evidence type="ECO:0000256" key="8">
    <source>
        <dbReference type="ARBA" id="ARBA00023235"/>
    </source>
</evidence>
<evidence type="ECO:0000256" key="12">
    <source>
        <dbReference type="PROSITE-ProRule" id="PRU00277"/>
    </source>
</evidence>
<dbReference type="HAMAP" id="MF_00303">
    <property type="entry name" value="Trigger_factor_Tig"/>
    <property type="match status" value="1"/>
</dbReference>
<dbReference type="InterPro" id="IPR036611">
    <property type="entry name" value="Trigger_fac_ribosome-bd_sf"/>
</dbReference>
<dbReference type="Pfam" id="PF05698">
    <property type="entry name" value="Trigger_C"/>
    <property type="match status" value="1"/>
</dbReference>
<evidence type="ECO:0000256" key="3">
    <source>
        <dbReference type="ARBA" id="ARBA00013194"/>
    </source>
</evidence>
<comment type="subcellular location">
    <subcellularLocation>
        <location evidence="11">Cytoplasm</location>
    </subcellularLocation>
    <text evidence="11">About half TF is bound to the ribosome near the polypeptide exit tunnel while the other half is free in the cytoplasm.</text>
</comment>
<evidence type="ECO:0000256" key="11">
    <source>
        <dbReference type="HAMAP-Rule" id="MF_00303"/>
    </source>
</evidence>
<dbReference type="GO" id="GO:0006457">
    <property type="term" value="P:protein folding"/>
    <property type="evidence" value="ECO:0007669"/>
    <property type="project" value="UniProtKB-UniRule"/>
</dbReference>
<feature type="region of interest" description="Disordered" evidence="15">
    <location>
        <begin position="409"/>
        <end position="439"/>
    </location>
</feature>
<dbReference type="InterPro" id="IPR037041">
    <property type="entry name" value="Trigger_fac_C_sf"/>
</dbReference>
<keyword evidence="9 11" id="KW-0131">Cell cycle</keyword>
<accession>A0A5D0ME41</accession>
<organism evidence="17 18">
    <name type="scientific">Candidatus Mcinerneyibacterium aminivorans</name>
    <dbReference type="NCBI Taxonomy" id="2703815"/>
    <lineage>
        <taxon>Bacteria</taxon>
        <taxon>Candidatus Macinerneyibacteriota</taxon>
        <taxon>Candidatus Mcinerneyibacteria</taxon>
        <taxon>Candidatus Mcinerneyibacteriales</taxon>
        <taxon>Candidatus Mcinerneyibacteriaceae</taxon>
        <taxon>Candidatus Mcinerneyibacterium</taxon>
    </lineage>
</organism>
<evidence type="ECO:0000256" key="6">
    <source>
        <dbReference type="ARBA" id="ARBA00023110"/>
    </source>
</evidence>
<dbReference type="Proteomes" id="UP000324143">
    <property type="component" value="Unassembled WGS sequence"/>
</dbReference>
<evidence type="ECO:0000256" key="14">
    <source>
        <dbReference type="SAM" id="Coils"/>
    </source>
</evidence>
<dbReference type="GO" id="GO:0051301">
    <property type="term" value="P:cell division"/>
    <property type="evidence" value="ECO:0007669"/>
    <property type="project" value="UniProtKB-KW"/>
</dbReference>
<dbReference type="InterPro" id="IPR027304">
    <property type="entry name" value="Trigger_fact/SurA_dom_sf"/>
</dbReference>
<evidence type="ECO:0000256" key="4">
    <source>
        <dbReference type="ARBA" id="ARBA00016902"/>
    </source>
</evidence>
<comment type="domain">
    <text evidence="11">Consists of 3 domains; the N-terminus binds the ribosome, the middle domain has PPIase activity, while the C-terminus has intrinsic chaperone activity on its own.</text>
</comment>
<dbReference type="PROSITE" id="PS50059">
    <property type="entry name" value="FKBP_PPIASE"/>
    <property type="match status" value="1"/>
</dbReference>
<evidence type="ECO:0000259" key="16">
    <source>
        <dbReference type="PROSITE" id="PS50059"/>
    </source>
</evidence>
<evidence type="ECO:0000256" key="5">
    <source>
        <dbReference type="ARBA" id="ARBA00022618"/>
    </source>
</evidence>
<dbReference type="InterPro" id="IPR046357">
    <property type="entry name" value="PPIase_dom_sf"/>
</dbReference>
<sequence length="439" mass="51617">MNIKVETKKLDRLGFEFDIKLAKKDFKNKYNNRLNYYKNNIDLKGFRKGKVPQKIVEKRFGDQIKEEIANDLLPQIVQEAFKQKDFTPAGEPKVEDFDINETLKLKLVAYSEPQIEDLDLEGIEADYDVEEVEKEEVKEKIDQLLERKVEYKEIDDEEKEIEEGDFVNIDFEGYLKETDEKIEGGSAEGQLIEVGKNSFLEDLEKALIGMKKNDEDTVNVKFPEDYNAENLAGKQTYFKVKINKIVEKVYPELTDELVQEISEYENVEELKEKTKEELKNTKEEKAKNELREEVFDRVLEKNNDFELPGNVYDEEIDNYMENNEDADKKEAKKKVEKSLKSYYLLRNVAGKYDINASDEVDKYIEQYAQYFGGDKKKATEMLKENGMLEQIAYSTWEKKVIDKMIDLINNKDEKENKKEEEKKETKETNTEDSKEDSDE</sequence>
<comment type="function">
    <text evidence="11">Involved in protein export. Acts as a chaperone by maintaining the newly synthesized protein in an open conformation. Functions as a peptidyl-prolyl cis-trans isomerase.</text>
</comment>
<dbReference type="SUPFAM" id="SSF54534">
    <property type="entry name" value="FKBP-like"/>
    <property type="match status" value="1"/>
</dbReference>
<dbReference type="GO" id="GO:0003755">
    <property type="term" value="F:peptidyl-prolyl cis-trans isomerase activity"/>
    <property type="evidence" value="ECO:0007669"/>
    <property type="project" value="UniProtKB-UniRule"/>
</dbReference>
<dbReference type="AlphaFoldDB" id="A0A5D0ME41"/>
<gene>
    <name evidence="11 17" type="primary">tig</name>
    <name evidence="17" type="ORF">FXF47_01360</name>
</gene>
<evidence type="ECO:0000256" key="7">
    <source>
        <dbReference type="ARBA" id="ARBA00023186"/>
    </source>
</evidence>
<protein>
    <recommendedName>
        <fullName evidence="4 11">Trigger factor</fullName>
        <shortName evidence="11">TF</shortName>
        <ecNumber evidence="3 11">5.2.1.8</ecNumber>
    </recommendedName>
    <alternativeName>
        <fullName evidence="10 11">PPIase</fullName>
    </alternativeName>
</protein>
<dbReference type="EC" id="5.2.1.8" evidence="3 11"/>
<dbReference type="Gene3D" id="3.10.50.40">
    <property type="match status" value="1"/>
</dbReference>
<feature type="coiled-coil region" evidence="14">
    <location>
        <begin position="257"/>
        <end position="293"/>
    </location>
</feature>
<keyword evidence="18" id="KW-1185">Reference proteome</keyword>
<keyword evidence="5 11" id="KW-0132">Cell division</keyword>
<evidence type="ECO:0000256" key="15">
    <source>
        <dbReference type="SAM" id="MobiDB-lite"/>
    </source>
</evidence>
<evidence type="ECO:0000256" key="2">
    <source>
        <dbReference type="ARBA" id="ARBA00005464"/>
    </source>
</evidence>
<evidence type="ECO:0000313" key="18">
    <source>
        <dbReference type="Proteomes" id="UP000324143"/>
    </source>
</evidence>
<evidence type="ECO:0000256" key="10">
    <source>
        <dbReference type="ARBA" id="ARBA00029986"/>
    </source>
</evidence>
<dbReference type="InterPro" id="IPR001179">
    <property type="entry name" value="PPIase_FKBP_dom"/>
</dbReference>
<dbReference type="InterPro" id="IPR008881">
    <property type="entry name" value="Trigger_fac_ribosome-bd_bac"/>
</dbReference>
<keyword evidence="7 11" id="KW-0143">Chaperone</keyword>
<dbReference type="Gene3D" id="1.10.3120.10">
    <property type="entry name" value="Trigger factor, C-terminal domain"/>
    <property type="match status" value="1"/>
</dbReference>
<keyword evidence="6 11" id="KW-0697">Rotamase</keyword>
<dbReference type="PIRSF" id="PIRSF003095">
    <property type="entry name" value="Trigger_factor"/>
    <property type="match status" value="1"/>
</dbReference>
<dbReference type="Gene3D" id="3.30.70.1050">
    <property type="entry name" value="Trigger factor ribosome-binding domain"/>
    <property type="match status" value="1"/>
</dbReference>
<name>A0A5D0ME41_9BACT</name>
<keyword evidence="14" id="KW-0175">Coiled coil</keyword>
<dbReference type="GO" id="GO:0015031">
    <property type="term" value="P:protein transport"/>
    <property type="evidence" value="ECO:0007669"/>
    <property type="project" value="UniProtKB-UniRule"/>
</dbReference>
<dbReference type="GO" id="GO:0005737">
    <property type="term" value="C:cytoplasm"/>
    <property type="evidence" value="ECO:0007669"/>
    <property type="project" value="UniProtKB-SubCell"/>
</dbReference>
<comment type="caution">
    <text evidence="17">The sequence shown here is derived from an EMBL/GenBank/DDBJ whole genome shotgun (WGS) entry which is preliminary data.</text>
</comment>
<dbReference type="SUPFAM" id="SSF109998">
    <property type="entry name" value="Triger factor/SurA peptide-binding domain-like"/>
    <property type="match status" value="1"/>
</dbReference>
<reference evidence="17" key="1">
    <citation type="submission" date="2019-08" db="EMBL/GenBank/DDBJ databases">
        <title>Genomic characterization of a novel candidate phylum (ARYD3) from a high temperature, high salinity tertiary oil reservoir in north central Oklahoma, USA.</title>
        <authorList>
            <person name="Youssef N.H."/>
            <person name="Yadav A."/>
            <person name="Elshahed M.S."/>
        </authorList>
    </citation>
    <scope>NUCLEOTIDE SEQUENCE [LARGE SCALE GENOMIC DNA]</scope>
    <source>
        <strain evidence="17">ARYD3</strain>
    </source>
</reference>
<dbReference type="FunFam" id="3.10.50.40:FF:000001">
    <property type="entry name" value="Trigger factor"/>
    <property type="match status" value="1"/>
</dbReference>
<keyword evidence="8 11" id="KW-0413">Isomerase</keyword>
<dbReference type="InterPro" id="IPR008880">
    <property type="entry name" value="Trigger_fac_C"/>
</dbReference>
<feature type="coiled-coil region" evidence="14">
    <location>
        <begin position="120"/>
        <end position="154"/>
    </location>
</feature>
<feature type="domain" description="PPIase FKBP-type" evidence="16">
    <location>
        <begin position="164"/>
        <end position="234"/>
    </location>
</feature>